<evidence type="ECO:0000313" key="5">
    <source>
        <dbReference type="Proteomes" id="UP001610563"/>
    </source>
</evidence>
<dbReference type="PRINTS" id="PR00081">
    <property type="entry name" value="GDHRDH"/>
</dbReference>
<keyword evidence="5" id="KW-1185">Reference proteome</keyword>
<comment type="caution">
    <text evidence="4">The sequence shown here is derived from an EMBL/GenBank/DDBJ whole genome shotgun (WGS) entry which is preliminary data.</text>
</comment>
<dbReference type="Gene3D" id="3.40.50.720">
    <property type="entry name" value="NAD(P)-binding Rossmann-like Domain"/>
    <property type="match status" value="1"/>
</dbReference>
<dbReference type="PANTHER" id="PTHR24321">
    <property type="entry name" value="DEHYDROGENASES, SHORT CHAIN"/>
    <property type="match status" value="1"/>
</dbReference>
<dbReference type="Proteomes" id="UP001610563">
    <property type="component" value="Unassembled WGS sequence"/>
</dbReference>
<comment type="similarity">
    <text evidence="1">Belongs to the short-chain dehydrogenases/reductases (SDR) family.</text>
</comment>
<dbReference type="PANTHER" id="PTHR24321:SF8">
    <property type="entry name" value="ESTRADIOL 17-BETA-DEHYDROGENASE 8-RELATED"/>
    <property type="match status" value="1"/>
</dbReference>
<protein>
    <submittedName>
        <fullName evidence="4">Uncharacterized protein</fullName>
    </submittedName>
</protein>
<dbReference type="PRINTS" id="PR00080">
    <property type="entry name" value="SDRFAMILY"/>
</dbReference>
<dbReference type="EMBL" id="JBFTWV010000056">
    <property type="protein sequence ID" value="KAL2793580.1"/>
    <property type="molecule type" value="Genomic_DNA"/>
</dbReference>
<evidence type="ECO:0000313" key="4">
    <source>
        <dbReference type="EMBL" id="KAL2793580.1"/>
    </source>
</evidence>
<proteinExistence type="inferred from homology"/>
<evidence type="ECO:0000256" key="1">
    <source>
        <dbReference type="ARBA" id="ARBA00006484"/>
    </source>
</evidence>
<dbReference type="InterPro" id="IPR002347">
    <property type="entry name" value="SDR_fam"/>
</dbReference>
<dbReference type="CDD" id="cd05233">
    <property type="entry name" value="SDR_c"/>
    <property type="match status" value="1"/>
</dbReference>
<dbReference type="SUPFAM" id="SSF51735">
    <property type="entry name" value="NAD(P)-binding Rossmann-fold domains"/>
    <property type="match status" value="1"/>
</dbReference>
<name>A0ABR4G3G9_9EURO</name>
<dbReference type="PROSITE" id="PS00061">
    <property type="entry name" value="ADH_SHORT"/>
    <property type="match status" value="1"/>
</dbReference>
<keyword evidence="3" id="KW-0560">Oxidoreductase</keyword>
<dbReference type="InterPro" id="IPR020904">
    <property type="entry name" value="Sc_DH/Rdtase_CS"/>
</dbReference>
<keyword evidence="2" id="KW-0521">NADP</keyword>
<accession>A0ABR4G3G9</accession>
<gene>
    <name evidence="4" type="ORF">BJX66DRAFT_351707</name>
</gene>
<dbReference type="Pfam" id="PF13561">
    <property type="entry name" value="adh_short_C2"/>
    <property type="match status" value="1"/>
</dbReference>
<reference evidence="4 5" key="1">
    <citation type="submission" date="2024-07" db="EMBL/GenBank/DDBJ databases">
        <title>Section-level genome sequencing and comparative genomics of Aspergillus sections Usti and Cavernicolus.</title>
        <authorList>
            <consortium name="Lawrence Berkeley National Laboratory"/>
            <person name="Nybo J.L."/>
            <person name="Vesth T.C."/>
            <person name="Theobald S."/>
            <person name="Frisvad J.C."/>
            <person name="Larsen T.O."/>
            <person name="Kjaerboelling I."/>
            <person name="Rothschild-Mancinelli K."/>
            <person name="Lyhne E.K."/>
            <person name="Kogle M.E."/>
            <person name="Barry K."/>
            <person name="Clum A."/>
            <person name="Na H."/>
            <person name="Ledsgaard L."/>
            <person name="Lin J."/>
            <person name="Lipzen A."/>
            <person name="Kuo A."/>
            <person name="Riley R."/>
            <person name="Mondo S."/>
            <person name="Labutti K."/>
            <person name="Haridas S."/>
            <person name="Pangalinan J."/>
            <person name="Salamov A.A."/>
            <person name="Simmons B.A."/>
            <person name="Magnuson J.K."/>
            <person name="Chen J."/>
            <person name="Drula E."/>
            <person name="Henrissat B."/>
            <person name="Wiebenga A."/>
            <person name="Lubbers R.J."/>
            <person name="Gomes A.C."/>
            <person name="Makela M.R."/>
            <person name="Stajich J."/>
            <person name="Grigoriev I.V."/>
            <person name="Mortensen U.H."/>
            <person name="De Vries R.P."/>
            <person name="Baker S.E."/>
            <person name="Andersen M.R."/>
        </authorList>
    </citation>
    <scope>NUCLEOTIDE SEQUENCE [LARGE SCALE GENOMIC DNA]</scope>
    <source>
        <strain evidence="4 5">CBS 209.92</strain>
    </source>
</reference>
<dbReference type="InterPro" id="IPR036291">
    <property type="entry name" value="NAD(P)-bd_dom_sf"/>
</dbReference>
<sequence>MAGKRDLWGEFPLLVVTVTGAASGIGLATAKSLAQLGCAVSLADINLDKLEEAASAIKVETPDARLLITALDIRGRPAVARWIADTEKKLGTLSGSFNAAGAATASHGVRPLLETPDEEWDATIGINLTGTINCVKQQVRAMKASRTKGGSIVVVASVGGLVETGNGAAYSAAKFGTVGLIRSAAKETASFGIRIVGIAPTPMILGHPAGEAFMAGAIAQTPLRRAAEPDDIADLALFLLSGASSFVTGSIHTVDGGVLA</sequence>
<evidence type="ECO:0000256" key="2">
    <source>
        <dbReference type="ARBA" id="ARBA00022857"/>
    </source>
</evidence>
<organism evidence="4 5">
    <name type="scientific">Aspergillus keveii</name>
    <dbReference type="NCBI Taxonomy" id="714993"/>
    <lineage>
        <taxon>Eukaryota</taxon>
        <taxon>Fungi</taxon>
        <taxon>Dikarya</taxon>
        <taxon>Ascomycota</taxon>
        <taxon>Pezizomycotina</taxon>
        <taxon>Eurotiomycetes</taxon>
        <taxon>Eurotiomycetidae</taxon>
        <taxon>Eurotiales</taxon>
        <taxon>Aspergillaceae</taxon>
        <taxon>Aspergillus</taxon>
        <taxon>Aspergillus subgen. Nidulantes</taxon>
    </lineage>
</organism>
<evidence type="ECO:0000256" key="3">
    <source>
        <dbReference type="ARBA" id="ARBA00023002"/>
    </source>
</evidence>